<sequence>GGRRDAGKWNTVVVSERDEMSFCLSDDDDKK</sequence>
<feature type="non-terminal residue" evidence="1">
    <location>
        <position position="1"/>
    </location>
</feature>
<dbReference type="AlphaFoldDB" id="A0A392T758"/>
<reference evidence="1 2" key="1">
    <citation type="journal article" date="2018" name="Front. Plant Sci.">
        <title>Red Clover (Trifolium pratense) and Zigzag Clover (T. medium) - A Picture of Genomic Similarities and Differences.</title>
        <authorList>
            <person name="Dluhosova J."/>
            <person name="Istvanek J."/>
            <person name="Nedelnik J."/>
            <person name="Repkova J."/>
        </authorList>
    </citation>
    <scope>NUCLEOTIDE SEQUENCE [LARGE SCALE GENOMIC DNA]</scope>
    <source>
        <strain evidence="2">cv. 10/8</strain>
        <tissue evidence="1">Leaf</tissue>
    </source>
</reference>
<name>A0A392T758_9FABA</name>
<proteinExistence type="predicted"/>
<comment type="caution">
    <text evidence="1">The sequence shown here is derived from an EMBL/GenBank/DDBJ whole genome shotgun (WGS) entry which is preliminary data.</text>
</comment>
<protein>
    <submittedName>
        <fullName evidence="1">Uncharacterized protein</fullName>
    </submittedName>
</protein>
<keyword evidence="2" id="KW-1185">Reference proteome</keyword>
<accession>A0A392T758</accession>
<dbReference type="Proteomes" id="UP000265520">
    <property type="component" value="Unassembled WGS sequence"/>
</dbReference>
<evidence type="ECO:0000313" key="2">
    <source>
        <dbReference type="Proteomes" id="UP000265520"/>
    </source>
</evidence>
<dbReference type="EMBL" id="LXQA010505283">
    <property type="protein sequence ID" value="MCI56006.1"/>
    <property type="molecule type" value="Genomic_DNA"/>
</dbReference>
<organism evidence="1 2">
    <name type="scientific">Trifolium medium</name>
    <dbReference type="NCBI Taxonomy" id="97028"/>
    <lineage>
        <taxon>Eukaryota</taxon>
        <taxon>Viridiplantae</taxon>
        <taxon>Streptophyta</taxon>
        <taxon>Embryophyta</taxon>
        <taxon>Tracheophyta</taxon>
        <taxon>Spermatophyta</taxon>
        <taxon>Magnoliopsida</taxon>
        <taxon>eudicotyledons</taxon>
        <taxon>Gunneridae</taxon>
        <taxon>Pentapetalae</taxon>
        <taxon>rosids</taxon>
        <taxon>fabids</taxon>
        <taxon>Fabales</taxon>
        <taxon>Fabaceae</taxon>
        <taxon>Papilionoideae</taxon>
        <taxon>50 kb inversion clade</taxon>
        <taxon>NPAAA clade</taxon>
        <taxon>Hologalegina</taxon>
        <taxon>IRL clade</taxon>
        <taxon>Trifolieae</taxon>
        <taxon>Trifolium</taxon>
    </lineage>
</organism>
<evidence type="ECO:0000313" key="1">
    <source>
        <dbReference type="EMBL" id="MCI56006.1"/>
    </source>
</evidence>